<feature type="transmembrane region" description="Helical" evidence="2">
    <location>
        <begin position="112"/>
        <end position="130"/>
    </location>
</feature>
<sequence>MTKSEFLERLKEALENDINGPVVQENINYYSQYIDDEVRNGREEAAVIEELGDPWVLSKTIIDSVEIKTKQSNTYSQGTYSNSSSQTNQSSSQGASGSSSGGGSGFSGKLKLILIILVVVAVVMGIFSLVVGAFSAMAPVLVPILLIVFIVRLFSNRR</sequence>
<feature type="compositionally biased region" description="Low complexity" evidence="1">
    <location>
        <begin position="72"/>
        <end position="98"/>
    </location>
</feature>
<gene>
    <name evidence="3" type="ORF">NK118_01955</name>
</gene>
<evidence type="ECO:0000313" key="4">
    <source>
        <dbReference type="Proteomes" id="UP001523565"/>
    </source>
</evidence>
<feature type="region of interest" description="Disordered" evidence="1">
    <location>
        <begin position="71"/>
        <end position="100"/>
    </location>
</feature>
<accession>A0ABT1EI74</accession>
<reference evidence="3 4" key="1">
    <citation type="journal article" date="2022" name="Genome Biol. Evol.">
        <title>Host diet, physiology and behaviors set the stage for Lachnospiraceae cladogenesis.</title>
        <authorList>
            <person name="Vera-Ponce De Leon A."/>
            <person name="Schneider M."/>
            <person name="Jahnes B.C."/>
            <person name="Sadowski V."/>
            <person name="Camuy-Velez L.A."/>
            <person name="Duan J."/>
            <person name="Sabree Z.L."/>
        </authorList>
    </citation>
    <scope>NUCLEOTIDE SEQUENCE [LARGE SCALE GENOMIC DNA]</scope>
    <source>
        <strain evidence="3 4">PAL227</strain>
    </source>
</reference>
<evidence type="ECO:0000256" key="2">
    <source>
        <dbReference type="SAM" id="Phobius"/>
    </source>
</evidence>
<dbReference type="Proteomes" id="UP001523565">
    <property type="component" value="Unassembled WGS sequence"/>
</dbReference>
<dbReference type="EMBL" id="JAMZFV010000001">
    <property type="protein sequence ID" value="MCP1109007.1"/>
    <property type="molecule type" value="Genomic_DNA"/>
</dbReference>
<comment type="caution">
    <text evidence="3">The sequence shown here is derived from an EMBL/GenBank/DDBJ whole genome shotgun (WGS) entry which is preliminary data.</text>
</comment>
<dbReference type="Pfam" id="PF22564">
    <property type="entry name" value="HAAS"/>
    <property type="match status" value="1"/>
</dbReference>
<evidence type="ECO:0000256" key="1">
    <source>
        <dbReference type="SAM" id="MobiDB-lite"/>
    </source>
</evidence>
<proteinExistence type="predicted"/>
<name>A0ABT1EI74_9FIRM</name>
<keyword evidence="4" id="KW-1185">Reference proteome</keyword>
<dbReference type="RefSeq" id="WP_262067908.1">
    <property type="nucleotide sequence ID" value="NZ_JAMXOC010000001.1"/>
</dbReference>
<feature type="transmembrane region" description="Helical" evidence="2">
    <location>
        <begin position="136"/>
        <end position="154"/>
    </location>
</feature>
<organism evidence="3 4">
    <name type="scientific">Ohessyouella blattaphilus</name>
    <dbReference type="NCBI Taxonomy" id="2949333"/>
    <lineage>
        <taxon>Bacteria</taxon>
        <taxon>Bacillati</taxon>
        <taxon>Bacillota</taxon>
        <taxon>Clostridia</taxon>
        <taxon>Lachnospirales</taxon>
        <taxon>Lachnospiraceae</taxon>
        <taxon>Ohessyouella</taxon>
    </lineage>
</organism>
<evidence type="ECO:0000313" key="3">
    <source>
        <dbReference type="EMBL" id="MCP1109007.1"/>
    </source>
</evidence>
<keyword evidence="2" id="KW-0812">Transmembrane</keyword>
<keyword evidence="2" id="KW-0472">Membrane</keyword>
<keyword evidence="2" id="KW-1133">Transmembrane helix</keyword>
<protein>
    <submittedName>
        <fullName evidence="3">DUF1700 domain-containing protein</fullName>
    </submittedName>
</protein>